<organism evidence="6 7">
    <name type="scientific">Hoyosella rhizosphaerae</name>
    <dbReference type="NCBI Taxonomy" id="1755582"/>
    <lineage>
        <taxon>Bacteria</taxon>
        <taxon>Bacillati</taxon>
        <taxon>Actinomycetota</taxon>
        <taxon>Actinomycetes</taxon>
        <taxon>Mycobacteriales</taxon>
        <taxon>Hoyosellaceae</taxon>
        <taxon>Hoyosella</taxon>
    </lineage>
</organism>
<comment type="catalytic activity">
    <reaction evidence="4">
        <text>1D-myo-inositol 2-(L-cysteinylamino)-2-deoxy-alpha-D-glucopyranoside + acetyl-CoA = mycothiol + CoA + H(+)</text>
        <dbReference type="Rhea" id="RHEA:26172"/>
        <dbReference type="ChEBI" id="CHEBI:15378"/>
        <dbReference type="ChEBI" id="CHEBI:16768"/>
        <dbReference type="ChEBI" id="CHEBI:57287"/>
        <dbReference type="ChEBI" id="CHEBI:57288"/>
        <dbReference type="ChEBI" id="CHEBI:58887"/>
        <dbReference type="EC" id="2.3.1.189"/>
    </reaction>
</comment>
<dbReference type="Gene3D" id="3.40.630.30">
    <property type="match status" value="1"/>
</dbReference>
<keyword evidence="1 4" id="KW-0808">Transferase</keyword>
<evidence type="ECO:0000313" key="7">
    <source>
        <dbReference type="Proteomes" id="UP000641514"/>
    </source>
</evidence>
<dbReference type="PIRSF" id="PIRSF021524">
    <property type="entry name" value="MSH_acetyltransferase"/>
    <property type="match status" value="1"/>
</dbReference>
<dbReference type="EMBL" id="BMJH01000003">
    <property type="protein sequence ID" value="GGC73416.1"/>
    <property type="molecule type" value="Genomic_DNA"/>
</dbReference>
<dbReference type="InterPro" id="IPR017813">
    <property type="entry name" value="Mycothiol_AcTrfase"/>
</dbReference>
<dbReference type="InterPro" id="IPR000182">
    <property type="entry name" value="GNAT_dom"/>
</dbReference>
<sequence>MTERSSSNVELCEQSGAVLPDVQGVLDESRLADGTDPISEQGILGLSGTVDARHVIAERDGVAIGVGTVRIENGTPNAELAVIPSARDSGVGGRILDQLLTLGGPQTQVWSHGDLPAAAALASSRNLRRGRELLQMRLELGGDQQLPADSRPADVVLTTYGQRSGSDVDAEIVRVNNAAFSWHPEQGGWTLDDVVSRRSLDWFDPEGLFLAYATDDSSKLLGFHWTKVHPATELEPSIGEVYIVGVDPAAHGRGLGSALTLAGLQYLRDRGLPAVTLYVESDNVAALRTYQRLGFGKVFTDVAYIM</sequence>
<feature type="domain" description="N-acetyltransferase" evidence="5">
    <location>
        <begin position="9"/>
        <end position="141"/>
    </location>
</feature>
<feature type="binding site" evidence="4">
    <location>
        <position position="185"/>
    </location>
    <ligand>
        <name>1D-myo-inositol 2-(L-cysteinylamino)-2-deoxy-alpha-D-glucopyranoside</name>
        <dbReference type="ChEBI" id="CHEBI:58887"/>
    </ligand>
</feature>
<dbReference type="EC" id="2.3.1.189" evidence="4"/>
<evidence type="ECO:0000256" key="4">
    <source>
        <dbReference type="HAMAP-Rule" id="MF_01698"/>
    </source>
</evidence>
<feature type="binding site" evidence="4">
    <location>
        <position position="227"/>
    </location>
    <ligand>
        <name>1D-myo-inositol 2-(L-cysteinylamino)-2-deoxy-alpha-D-glucopyranoside</name>
        <dbReference type="ChEBI" id="CHEBI:58887"/>
    </ligand>
</feature>
<reference evidence="6" key="2">
    <citation type="submission" date="2020-09" db="EMBL/GenBank/DDBJ databases">
        <authorList>
            <person name="Sun Q."/>
            <person name="Zhou Y."/>
        </authorList>
    </citation>
    <scope>NUCLEOTIDE SEQUENCE</scope>
    <source>
        <strain evidence="6">CGMCC 1.15478</strain>
    </source>
</reference>
<dbReference type="SUPFAM" id="SSF55729">
    <property type="entry name" value="Acyl-CoA N-acyltransferases (Nat)"/>
    <property type="match status" value="1"/>
</dbReference>
<dbReference type="Pfam" id="PF00583">
    <property type="entry name" value="Acetyltransf_1"/>
    <property type="match status" value="1"/>
</dbReference>
<evidence type="ECO:0000256" key="1">
    <source>
        <dbReference type="ARBA" id="ARBA00022679"/>
    </source>
</evidence>
<comment type="caution">
    <text evidence="6">The sequence shown here is derived from an EMBL/GenBank/DDBJ whole genome shotgun (WGS) entry which is preliminary data.</text>
</comment>
<dbReference type="RefSeq" id="WP_188676260.1">
    <property type="nucleotide sequence ID" value="NZ_BMJH01000003.1"/>
</dbReference>
<dbReference type="GO" id="GO:0010125">
    <property type="term" value="P:mycothiol biosynthetic process"/>
    <property type="evidence" value="ECO:0007669"/>
    <property type="project" value="UniProtKB-UniRule"/>
</dbReference>
<dbReference type="CDD" id="cd04301">
    <property type="entry name" value="NAT_SF"/>
    <property type="match status" value="2"/>
</dbReference>
<comment type="subunit">
    <text evidence="4">Monomer.</text>
</comment>
<dbReference type="InterPro" id="IPR050276">
    <property type="entry name" value="MshD_Acetyltransferase"/>
</dbReference>
<keyword evidence="7" id="KW-1185">Reference proteome</keyword>
<feature type="binding site" evidence="4">
    <location>
        <position position="240"/>
    </location>
    <ligand>
        <name>1D-myo-inositol 2-(L-cysteinylamino)-2-deoxy-alpha-D-glucopyranoside</name>
        <dbReference type="ChEBI" id="CHEBI:58887"/>
    </ligand>
</feature>
<evidence type="ECO:0000256" key="3">
    <source>
        <dbReference type="ARBA" id="ARBA00023315"/>
    </source>
</evidence>
<dbReference type="GO" id="GO:0008999">
    <property type="term" value="F:protein-N-terminal-alanine acetyltransferase activity"/>
    <property type="evidence" value="ECO:0007669"/>
    <property type="project" value="TreeGrafter"/>
</dbReference>
<feature type="binding site" evidence="4">
    <location>
        <begin position="283"/>
        <end position="288"/>
    </location>
    <ligand>
        <name>acetyl-CoA</name>
        <dbReference type="ChEBI" id="CHEBI:57288"/>
        <label>2</label>
    </ligand>
</feature>
<feature type="binding site" evidence="4">
    <location>
        <begin position="80"/>
        <end position="82"/>
    </location>
    <ligand>
        <name>acetyl-CoA</name>
        <dbReference type="ChEBI" id="CHEBI:57288"/>
        <label>1</label>
    </ligand>
</feature>
<feature type="binding site" evidence="4">
    <location>
        <position position="40"/>
    </location>
    <ligand>
        <name>1D-myo-inositol 2-(L-cysteinylamino)-2-deoxy-alpha-D-glucopyranoside</name>
        <dbReference type="ChEBI" id="CHEBI:58887"/>
    </ligand>
</feature>
<feature type="domain" description="N-acetyltransferase" evidence="5">
    <location>
        <begin position="166"/>
        <end position="306"/>
    </location>
</feature>
<protein>
    <recommendedName>
        <fullName evidence="4">Mycothiol acetyltransferase</fullName>
        <shortName evidence="4">MSH acetyltransferase</shortName>
        <ecNumber evidence="4">2.3.1.189</ecNumber>
    </recommendedName>
    <alternativeName>
        <fullName evidence="4">Mycothiol synthase</fullName>
    </alternativeName>
</protein>
<feature type="binding site" evidence="4">
    <location>
        <begin position="244"/>
        <end position="246"/>
    </location>
    <ligand>
        <name>acetyl-CoA</name>
        <dbReference type="ChEBI" id="CHEBI:57288"/>
        <label>2</label>
    </ligand>
</feature>
<dbReference type="NCBIfam" id="TIGR03448">
    <property type="entry name" value="mycothiol_MshD"/>
    <property type="match status" value="1"/>
</dbReference>
<dbReference type="InterPro" id="IPR016181">
    <property type="entry name" value="Acyl_CoA_acyltransferase"/>
</dbReference>
<accession>A0A916UI30</accession>
<feature type="binding site" evidence="4">
    <location>
        <begin position="251"/>
        <end position="257"/>
    </location>
    <ligand>
        <name>acetyl-CoA</name>
        <dbReference type="ChEBI" id="CHEBI:57288"/>
        <label>2</label>
    </ligand>
</feature>
<keyword evidence="3 4" id="KW-0012">Acyltransferase</keyword>
<evidence type="ECO:0000256" key="2">
    <source>
        <dbReference type="ARBA" id="ARBA00022737"/>
    </source>
</evidence>
<dbReference type="PROSITE" id="PS51186">
    <property type="entry name" value="GNAT"/>
    <property type="match status" value="2"/>
</dbReference>
<keyword evidence="2 4" id="KW-0677">Repeat</keyword>
<dbReference type="HAMAP" id="MF_01698">
    <property type="entry name" value="MshD"/>
    <property type="match status" value="1"/>
</dbReference>
<feature type="binding site" evidence="4">
    <location>
        <position position="278"/>
    </location>
    <ligand>
        <name>1D-myo-inositol 2-(L-cysteinylamino)-2-deoxy-alpha-D-glucopyranoside</name>
        <dbReference type="ChEBI" id="CHEBI:58887"/>
    </ligand>
</feature>
<name>A0A916UI30_9ACTN</name>
<reference evidence="6" key="1">
    <citation type="journal article" date="2014" name="Int. J. Syst. Evol. Microbiol.">
        <title>Complete genome sequence of Corynebacterium casei LMG S-19264T (=DSM 44701T), isolated from a smear-ripened cheese.</title>
        <authorList>
            <consortium name="US DOE Joint Genome Institute (JGI-PGF)"/>
            <person name="Walter F."/>
            <person name="Albersmeier A."/>
            <person name="Kalinowski J."/>
            <person name="Ruckert C."/>
        </authorList>
    </citation>
    <scope>NUCLEOTIDE SEQUENCE</scope>
    <source>
        <strain evidence="6">CGMCC 1.15478</strain>
    </source>
</reference>
<comment type="caution">
    <text evidence="4">Lacks conserved residue(s) required for the propagation of feature annotation.</text>
</comment>
<proteinExistence type="inferred from homology"/>
<dbReference type="PANTHER" id="PTHR43617">
    <property type="entry name" value="L-AMINO ACID N-ACETYLTRANSFERASE"/>
    <property type="match status" value="1"/>
</dbReference>
<comment type="function">
    <text evidence="4">Catalyzes the transfer of acetyl from acetyl-CoA to desacetylmycothiol (Cys-GlcN-Ins) to form mycothiol.</text>
</comment>
<evidence type="ECO:0000259" key="5">
    <source>
        <dbReference type="PROSITE" id="PS51186"/>
    </source>
</evidence>
<comment type="similarity">
    <text evidence="4">Belongs to the acetyltransferase family. MshD subfamily.</text>
</comment>
<dbReference type="Proteomes" id="UP000641514">
    <property type="component" value="Unassembled WGS sequence"/>
</dbReference>
<gene>
    <name evidence="4 6" type="primary">mshD</name>
    <name evidence="6" type="ORF">GCM10011410_28200</name>
</gene>
<evidence type="ECO:0000313" key="6">
    <source>
        <dbReference type="EMBL" id="GGC73416.1"/>
    </source>
</evidence>
<dbReference type="AlphaFoldDB" id="A0A916UI30"/>
<dbReference type="PANTHER" id="PTHR43617:SF31">
    <property type="entry name" value="MYCOTHIOL ACETYLTRANSFERASE"/>
    <property type="match status" value="1"/>
</dbReference>
<dbReference type="GO" id="GO:0035447">
    <property type="term" value="F:mycothiol synthase activity"/>
    <property type="evidence" value="ECO:0007669"/>
    <property type="project" value="UniProtKB-UniRule"/>
</dbReference>